<evidence type="ECO:0000256" key="6">
    <source>
        <dbReference type="ARBA" id="ARBA00022764"/>
    </source>
</evidence>
<gene>
    <name evidence="9" type="ORF">GQE99_15930</name>
</gene>
<keyword evidence="5 8" id="KW-0732">Signal</keyword>
<evidence type="ECO:0000256" key="1">
    <source>
        <dbReference type="ARBA" id="ARBA00004418"/>
    </source>
</evidence>
<protein>
    <recommendedName>
        <fullName evidence="4">Alginate biosynthesis protein AlgF</fullName>
    </recommendedName>
</protein>
<comment type="subcellular location">
    <subcellularLocation>
        <location evidence="1">Periplasm</location>
    </subcellularLocation>
</comment>
<evidence type="ECO:0000256" key="8">
    <source>
        <dbReference type="SAM" id="SignalP"/>
    </source>
</evidence>
<dbReference type="Pfam" id="PF11182">
    <property type="entry name" value="AlgF"/>
    <property type="match status" value="1"/>
</dbReference>
<evidence type="ECO:0000256" key="5">
    <source>
        <dbReference type="ARBA" id="ARBA00022729"/>
    </source>
</evidence>
<evidence type="ECO:0000256" key="7">
    <source>
        <dbReference type="ARBA" id="ARBA00022841"/>
    </source>
</evidence>
<comment type="similarity">
    <text evidence="3">Belongs to the AlgF family.</text>
</comment>
<dbReference type="Proteomes" id="UP000467322">
    <property type="component" value="Unassembled WGS sequence"/>
</dbReference>
<comment type="caution">
    <text evidence="9">The sequence shown here is derived from an EMBL/GenBank/DDBJ whole genome shotgun (WGS) entry which is preliminary data.</text>
</comment>
<keyword evidence="7" id="KW-0016">Alginate biosynthesis</keyword>
<dbReference type="GO" id="GO:0042121">
    <property type="term" value="P:alginic acid biosynthetic process"/>
    <property type="evidence" value="ECO:0007669"/>
    <property type="project" value="UniProtKB-UniPathway"/>
</dbReference>
<dbReference type="AlphaFoldDB" id="A0A845M645"/>
<keyword evidence="10" id="KW-1185">Reference proteome</keyword>
<organism evidence="9 10">
    <name type="scientific">Maritimibacter harenae</name>
    <dbReference type="NCBI Taxonomy" id="2606218"/>
    <lineage>
        <taxon>Bacteria</taxon>
        <taxon>Pseudomonadati</taxon>
        <taxon>Pseudomonadota</taxon>
        <taxon>Alphaproteobacteria</taxon>
        <taxon>Rhodobacterales</taxon>
        <taxon>Roseobacteraceae</taxon>
        <taxon>Maritimibacter</taxon>
    </lineage>
</organism>
<proteinExistence type="inferred from homology"/>
<dbReference type="EMBL" id="WTUX01000019">
    <property type="protein sequence ID" value="MZR14509.1"/>
    <property type="molecule type" value="Genomic_DNA"/>
</dbReference>
<dbReference type="UniPathway" id="UPA00286"/>
<name>A0A845M645_9RHOB</name>
<evidence type="ECO:0000256" key="3">
    <source>
        <dbReference type="ARBA" id="ARBA00010033"/>
    </source>
</evidence>
<dbReference type="RefSeq" id="WP_161352625.1">
    <property type="nucleotide sequence ID" value="NZ_WTUX01000019.1"/>
</dbReference>
<evidence type="ECO:0000313" key="10">
    <source>
        <dbReference type="Proteomes" id="UP000467322"/>
    </source>
</evidence>
<reference evidence="9 10" key="1">
    <citation type="submission" date="2019-12" db="EMBL/GenBank/DDBJ databases">
        <title>Maritimibacter sp. nov. sp. isolated from sea sand.</title>
        <authorList>
            <person name="Kim J."/>
            <person name="Jeong S.E."/>
            <person name="Jung H.S."/>
            <person name="Jeon C.O."/>
        </authorList>
    </citation>
    <scope>NUCLEOTIDE SEQUENCE [LARGE SCALE GENOMIC DNA]</scope>
    <source>
        <strain evidence="9 10">DP07</strain>
    </source>
</reference>
<dbReference type="InterPro" id="IPR035422">
    <property type="entry name" value="AlgF"/>
</dbReference>
<accession>A0A845M645</accession>
<evidence type="ECO:0000256" key="4">
    <source>
        <dbReference type="ARBA" id="ARBA00013964"/>
    </source>
</evidence>
<evidence type="ECO:0000256" key="2">
    <source>
        <dbReference type="ARBA" id="ARBA00005182"/>
    </source>
</evidence>
<evidence type="ECO:0000313" key="9">
    <source>
        <dbReference type="EMBL" id="MZR14509.1"/>
    </source>
</evidence>
<feature type="signal peptide" evidence="8">
    <location>
        <begin position="1"/>
        <end position="20"/>
    </location>
</feature>
<feature type="chain" id="PRO_5032816888" description="Alginate biosynthesis protein AlgF" evidence="8">
    <location>
        <begin position="21"/>
        <end position="205"/>
    </location>
</feature>
<keyword evidence="6" id="KW-0574">Periplasm</keyword>
<dbReference type="GO" id="GO:0042597">
    <property type="term" value="C:periplasmic space"/>
    <property type="evidence" value="ECO:0007669"/>
    <property type="project" value="UniProtKB-SubCell"/>
</dbReference>
<comment type="pathway">
    <text evidence="2">Glycan biosynthesis; alginate biosynthesis.</text>
</comment>
<sequence length="205" mass="21390">MKRFSILLLGTCIAATPALSQDDGLYPEPSSPDASFLRVLDAEAGSAMIDGTNVETNDAGFTPYVEVAPGTVDLDIGETDTEFEVGANTHYTVISDEGEPVLIEDAVEDSPAQADLLVYNLGDLEAYDVYAVEAETAALSDVAPGAHDGVALKAPLTLTFELRQDGETLASLDPITLERGTGSSLVVKGDGEEAELVAATSTYSD</sequence>